<feature type="domain" description="IPT/TIG" evidence="1">
    <location>
        <begin position="680"/>
        <end position="748"/>
    </location>
</feature>
<proteinExistence type="predicted"/>
<dbReference type="KEGG" id="abas:ACPOL_3639"/>
<protein>
    <recommendedName>
        <fullName evidence="1">IPT/TIG domain-containing protein</fullName>
    </recommendedName>
</protein>
<evidence type="ECO:0000313" key="2">
    <source>
        <dbReference type="EMBL" id="AXC12922.1"/>
    </source>
</evidence>
<dbReference type="Pfam" id="PF08811">
    <property type="entry name" value="DUF1800"/>
    <property type="match status" value="1"/>
</dbReference>
<dbReference type="OrthoDB" id="99634at2"/>
<keyword evidence="3" id="KW-1185">Reference proteome</keyword>
<dbReference type="RefSeq" id="WP_114208025.1">
    <property type="nucleotide sequence ID" value="NZ_CP030840.1"/>
</dbReference>
<gene>
    <name evidence="2" type="ORF">ACPOL_3639</name>
</gene>
<sequence>MIDRKSSRQKFLTVRTLLILLMIHCGAPVRCLWASVSSTPAATRQTIRLVADDVDGTNTGTGRLGVAITLSAIVTGTAHQVVAWRVEGGGSLAASGSDAEHAIYTPPLTMPTGQTVTITAYLKTLPSVTTSYTITLLNPVPSIAASRGVTPTTLLVGGTQKVFLAGSGFVPGMTALAGGTVLPVTYKDYNDASVEVPVSATASGTLSLQVENPSPGGGRGTAVAVPVATPAITLTARDGDGTNTGTADLTENVDMAAAVSGSLSTAVTWAVTGSGSISTAGIYMPPSLMPTDRVVTIRASLAVNPAITATYTLSLVNPAPTISASLPAQTPAGTTTTLNLTGTGFVPGTTVATSQGTVTATYQSPTSMVAQLTVPETASGTVLLRAQNPAPGGGTGAALQVSVWIVRLTATNSDGVNSGTARLGVPVNLTATSKSGTHKVIAWVLHGPGTLTPSGSDANYAVYVPPVIMPANANVSIGVSMLSYPSVDASYSMTLINPVPGISAANGVTPSQLLTGGTQPVALLGTGFVPGMTVAVNGTTTVPTAFTDYNHASAQIPVAANATGSVFIQLQNPGPGGGAGAGFNVAVAQNTIALTASNAVGENTVTAALGTTVTMTAMVAGSEQTAVTWSVNGAGSISSGGIYSAPAALPTATLVTVNAALTSNPAITASYQLSVINPTPVISSMAPYEIPAGETTAVTLNGSGFVPSTVIFVNNTAVNATYLSATTMIAQMALPAGASGNISVQGQNPLPGGGAGPQTQEAIVSPISATAAARILDQTTFGPTAALIGHVQQKGVAAWLEEQFNTPMTSLADVPLPTPVYCIDADICAESEWWRAVLTGNDQLRQRVAFALSELFVVSTNNVEGRGITNYANIFANDAFGNWSTIMRDVTLSPAMSIYLNMLNSRKAIGTQIANENFARENMQLFNLGLYLLNQDGSQQLDGSGNPIPTYTEAEVQAFARIFTGWTFANPDGSIPGDLIGTANYYHPLVPIERWHDTSAKTLLNGEPVNAGQSAEQDLAQGLANVFEHPNLPPFVCTQLIKHLVTSNPSPGYISRVAAVFINNGNNVRGDMKAVLTAILTDPEARAGDSEPAVDGGHLREPILWMTAVMRGLGVVSIDPNDDYHRLSDYSLALSEVPYSASSVFNFYPPSYTIADPLVTNARLSAPEFALENTGSVMDRLTLADHLLNNRIISFNVDLSATSPLGHLASNPDALIDRLSLIFLHANIDSYSHTTIKNAISSLKDMSQRVRIAAFLVIGSSSYKILN</sequence>
<evidence type="ECO:0000259" key="1">
    <source>
        <dbReference type="Pfam" id="PF01833"/>
    </source>
</evidence>
<dbReference type="InterPro" id="IPR002909">
    <property type="entry name" value="IPT_dom"/>
</dbReference>
<accession>A0A2Z5G1H8</accession>
<dbReference type="AlphaFoldDB" id="A0A2Z5G1H8"/>
<reference evidence="2" key="1">
    <citation type="journal article" date="2018" name="Front. Microbiol.">
        <title>Hydrolytic Capabilities as a Key to Environmental Success: Chitinolytic and Cellulolytic Acidobacteria From Acidic Sub-arctic Soils and Boreal Peatlands.</title>
        <authorList>
            <person name="Belova S.E."/>
            <person name="Ravin N.V."/>
            <person name="Pankratov T.A."/>
            <person name="Rakitin A.L."/>
            <person name="Ivanova A.A."/>
            <person name="Beletsky A.V."/>
            <person name="Mardanov A.V."/>
            <person name="Sinninghe Damste J.S."/>
            <person name="Dedysh S.N."/>
        </authorList>
    </citation>
    <scope>NUCLEOTIDE SEQUENCE [LARGE SCALE GENOMIC DNA]</scope>
    <source>
        <strain evidence="2">SBC82</strain>
    </source>
</reference>
<dbReference type="Gene3D" id="2.60.40.10">
    <property type="entry name" value="Immunoglobulins"/>
    <property type="match status" value="3"/>
</dbReference>
<dbReference type="Pfam" id="PF01833">
    <property type="entry name" value="TIG"/>
    <property type="match status" value="1"/>
</dbReference>
<evidence type="ECO:0000313" key="3">
    <source>
        <dbReference type="Proteomes" id="UP000253606"/>
    </source>
</evidence>
<dbReference type="InterPro" id="IPR013783">
    <property type="entry name" value="Ig-like_fold"/>
</dbReference>
<name>A0A2Z5G1H8_9BACT</name>
<dbReference type="InterPro" id="IPR014756">
    <property type="entry name" value="Ig_E-set"/>
</dbReference>
<dbReference type="EMBL" id="CP030840">
    <property type="protein sequence ID" value="AXC12922.1"/>
    <property type="molecule type" value="Genomic_DNA"/>
</dbReference>
<dbReference type="InterPro" id="IPR014917">
    <property type="entry name" value="DUF1800"/>
</dbReference>
<organism evidence="2 3">
    <name type="scientific">Acidisarcina polymorpha</name>
    <dbReference type="NCBI Taxonomy" id="2211140"/>
    <lineage>
        <taxon>Bacteria</taxon>
        <taxon>Pseudomonadati</taxon>
        <taxon>Acidobacteriota</taxon>
        <taxon>Terriglobia</taxon>
        <taxon>Terriglobales</taxon>
        <taxon>Acidobacteriaceae</taxon>
        <taxon>Acidisarcina</taxon>
    </lineage>
</organism>
<dbReference type="SUPFAM" id="SSF81296">
    <property type="entry name" value="E set domains"/>
    <property type="match status" value="2"/>
</dbReference>
<dbReference type="Proteomes" id="UP000253606">
    <property type="component" value="Chromosome"/>
</dbReference>